<feature type="transmembrane region" description="Helical" evidence="1">
    <location>
        <begin position="131"/>
        <end position="150"/>
    </location>
</feature>
<evidence type="ECO:0000313" key="2">
    <source>
        <dbReference type="EMBL" id="MBE1513727.1"/>
    </source>
</evidence>
<keyword evidence="1" id="KW-0812">Transmembrane</keyword>
<gene>
    <name evidence="2" type="ORF">H4W26_000482</name>
</gene>
<name>A0ABR9J408_9MICC</name>
<feature type="transmembrane region" description="Helical" evidence="1">
    <location>
        <begin position="186"/>
        <end position="206"/>
    </location>
</feature>
<dbReference type="EMBL" id="JADBEE010000001">
    <property type="protein sequence ID" value="MBE1513727.1"/>
    <property type="molecule type" value="Genomic_DNA"/>
</dbReference>
<feature type="transmembrane region" description="Helical" evidence="1">
    <location>
        <begin position="212"/>
        <end position="232"/>
    </location>
</feature>
<sequence>MTDEKRAVPYLGRRIIWGVLVPALVTGAAFIQAFRWLPRLPEEVALQWGEKVTRRGPVDELLWVNGAIAVLSLVLLAVFAVGAGRTAMVRRLVLGLAVGQSVFFAGLLLAPLAVQLDTEPGTVPEGFETNLLIAGALGIAVGAIAALTAGSDARLPARGPVAGDKAALAEGERAVWIKRVFPTPMFLMVGVLVGGATLGILGWASWVSDSWFGFAAGVVVLMLVSSAMVWRVRVDSRGLTARAVLGWPRLHVPADEVQGVESRVVQSPLREFGGWGIRTSLSEPSGTVGVIIRGGEAIDISRSGQRRVGIAVKDSTAGASLLSALAQRSRASFESEQ</sequence>
<keyword evidence="1" id="KW-0472">Membrane</keyword>
<evidence type="ECO:0000313" key="3">
    <source>
        <dbReference type="Proteomes" id="UP000636579"/>
    </source>
</evidence>
<feature type="transmembrane region" description="Helical" evidence="1">
    <location>
        <begin position="15"/>
        <end position="34"/>
    </location>
</feature>
<feature type="transmembrane region" description="Helical" evidence="1">
    <location>
        <begin position="92"/>
        <end position="111"/>
    </location>
</feature>
<accession>A0ABR9J408</accession>
<proteinExistence type="predicted"/>
<dbReference type="Proteomes" id="UP000636579">
    <property type="component" value="Unassembled WGS sequence"/>
</dbReference>
<feature type="transmembrane region" description="Helical" evidence="1">
    <location>
        <begin position="61"/>
        <end position="80"/>
    </location>
</feature>
<keyword evidence="3" id="KW-1185">Reference proteome</keyword>
<reference evidence="2 3" key="1">
    <citation type="submission" date="2020-10" db="EMBL/GenBank/DDBJ databases">
        <title>Sequencing the genomes of 1000 actinobacteria strains.</title>
        <authorList>
            <person name="Klenk H.-P."/>
        </authorList>
    </citation>
    <scope>NUCLEOTIDE SEQUENCE [LARGE SCALE GENOMIC DNA]</scope>
    <source>
        <strain evidence="2 3">DSM 15474</strain>
    </source>
</reference>
<keyword evidence="1" id="KW-1133">Transmembrane helix</keyword>
<protein>
    <submittedName>
        <fullName evidence="2">MFS family permease</fullName>
    </submittedName>
</protein>
<evidence type="ECO:0000256" key="1">
    <source>
        <dbReference type="SAM" id="Phobius"/>
    </source>
</evidence>
<dbReference type="RefSeq" id="WP_192590576.1">
    <property type="nucleotide sequence ID" value="NZ_JADBEE010000001.1"/>
</dbReference>
<organism evidence="2 3">
    <name type="scientific">Nesterenkonia halotolerans</name>
    <dbReference type="NCBI Taxonomy" id="225325"/>
    <lineage>
        <taxon>Bacteria</taxon>
        <taxon>Bacillati</taxon>
        <taxon>Actinomycetota</taxon>
        <taxon>Actinomycetes</taxon>
        <taxon>Micrococcales</taxon>
        <taxon>Micrococcaceae</taxon>
        <taxon>Nesterenkonia</taxon>
    </lineage>
</organism>
<comment type="caution">
    <text evidence="2">The sequence shown here is derived from an EMBL/GenBank/DDBJ whole genome shotgun (WGS) entry which is preliminary data.</text>
</comment>